<feature type="non-terminal residue" evidence="2">
    <location>
        <position position="1"/>
    </location>
</feature>
<evidence type="ECO:0000313" key="2">
    <source>
        <dbReference type="EMBL" id="GMR34904.1"/>
    </source>
</evidence>
<comment type="caution">
    <text evidence="2">The sequence shown here is derived from an EMBL/GenBank/DDBJ whole genome shotgun (WGS) entry which is preliminary data.</text>
</comment>
<feature type="non-terminal residue" evidence="2">
    <location>
        <position position="249"/>
    </location>
</feature>
<keyword evidence="3" id="KW-1185">Reference proteome</keyword>
<dbReference type="AlphaFoldDB" id="A0AAN4Z859"/>
<gene>
    <name evidence="2" type="ORF">PMAYCL1PPCAC_05099</name>
</gene>
<dbReference type="EMBL" id="BTRK01000002">
    <property type="protein sequence ID" value="GMR34904.1"/>
    <property type="molecule type" value="Genomic_DNA"/>
</dbReference>
<sequence length="249" mass="28528">QTCQFSNHSTEALAALFSRTFEGMSTVLRNPDHCHIQRALASIEFELSNSLRFEETGELSIRSLMFGLIESLHLTLTHLTEDKTDDHEKVVSKIEEWKKKCLEFSNQSIDALVSVILKGIDSMFNIVKNSDICHIRRSLRTLDFERSQSFHDDITDEFSIRSLMYGMMESIHLTLLHLTEKRNQSNRSEEVPTGQNHFPSSLSENDNSEIHSTHSIDLMSTIPTFTTNFQSRVKHEPVESSESIHGENE</sequence>
<evidence type="ECO:0000313" key="3">
    <source>
        <dbReference type="Proteomes" id="UP001328107"/>
    </source>
</evidence>
<name>A0AAN4Z859_9BILA</name>
<organism evidence="2 3">
    <name type="scientific">Pristionchus mayeri</name>
    <dbReference type="NCBI Taxonomy" id="1317129"/>
    <lineage>
        <taxon>Eukaryota</taxon>
        <taxon>Metazoa</taxon>
        <taxon>Ecdysozoa</taxon>
        <taxon>Nematoda</taxon>
        <taxon>Chromadorea</taxon>
        <taxon>Rhabditida</taxon>
        <taxon>Rhabditina</taxon>
        <taxon>Diplogasteromorpha</taxon>
        <taxon>Diplogasteroidea</taxon>
        <taxon>Neodiplogasteridae</taxon>
        <taxon>Pristionchus</taxon>
    </lineage>
</organism>
<protein>
    <submittedName>
        <fullName evidence="2">Uncharacterized protein</fullName>
    </submittedName>
</protein>
<feature type="region of interest" description="Disordered" evidence="1">
    <location>
        <begin position="183"/>
        <end position="209"/>
    </location>
</feature>
<reference evidence="3" key="1">
    <citation type="submission" date="2022-10" db="EMBL/GenBank/DDBJ databases">
        <title>Genome assembly of Pristionchus species.</title>
        <authorList>
            <person name="Yoshida K."/>
            <person name="Sommer R.J."/>
        </authorList>
    </citation>
    <scope>NUCLEOTIDE SEQUENCE [LARGE SCALE GENOMIC DNA]</scope>
    <source>
        <strain evidence="3">RS5460</strain>
    </source>
</reference>
<accession>A0AAN4Z859</accession>
<evidence type="ECO:0000256" key="1">
    <source>
        <dbReference type="SAM" id="MobiDB-lite"/>
    </source>
</evidence>
<proteinExistence type="predicted"/>
<feature type="compositionally biased region" description="Polar residues" evidence="1">
    <location>
        <begin position="193"/>
        <end position="205"/>
    </location>
</feature>
<dbReference type="Proteomes" id="UP001328107">
    <property type="component" value="Unassembled WGS sequence"/>
</dbReference>
<dbReference type="Gene3D" id="3.90.1140.10">
    <property type="entry name" value="Cyclic phosphodiesterase"/>
    <property type="match status" value="1"/>
</dbReference>